<name>A0A6C1CBM6_9ACTN</name>
<dbReference type="EMBL" id="RCIY01000040">
    <property type="protein sequence ID" value="TGG86479.1"/>
    <property type="molecule type" value="Genomic_DNA"/>
</dbReference>
<dbReference type="GO" id="GO:0000976">
    <property type="term" value="F:transcription cis-regulatory region binding"/>
    <property type="evidence" value="ECO:0007669"/>
    <property type="project" value="TreeGrafter"/>
</dbReference>
<reference evidence="4 5" key="1">
    <citation type="submission" date="2018-10" db="EMBL/GenBank/DDBJ databases">
        <title>Isolation of pseudouridimycin from Streptomyces albus DSM 40763.</title>
        <authorList>
            <person name="Rosenqvist P."/>
            <person name="Metsae-Ketelae M."/>
            <person name="Virta P."/>
        </authorList>
    </citation>
    <scope>NUCLEOTIDE SEQUENCE [LARGE SCALE GENOMIC DNA]</scope>
    <source>
        <strain evidence="4 5">DSM 40763</strain>
    </source>
</reference>
<dbReference type="Proteomes" id="UP000298111">
    <property type="component" value="Unassembled WGS sequence"/>
</dbReference>
<evidence type="ECO:0000313" key="5">
    <source>
        <dbReference type="Proteomes" id="UP000298111"/>
    </source>
</evidence>
<dbReference type="GeneID" id="75179481"/>
<dbReference type="AlphaFoldDB" id="A0A6C1CBM6"/>
<keyword evidence="1" id="KW-0805">Transcription regulation</keyword>
<gene>
    <name evidence="4" type="ORF">D8771_09075</name>
</gene>
<comment type="caution">
    <text evidence="4">The sequence shown here is derived from an EMBL/GenBank/DDBJ whole genome shotgun (WGS) entry which is preliminary data.</text>
</comment>
<dbReference type="RefSeq" id="WP_016471705.1">
    <property type="nucleotide sequence ID" value="NZ_BBQG01000020.1"/>
</dbReference>
<evidence type="ECO:0000256" key="1">
    <source>
        <dbReference type="ARBA" id="ARBA00023015"/>
    </source>
</evidence>
<dbReference type="InterPro" id="IPR009057">
    <property type="entry name" value="Homeodomain-like_sf"/>
</dbReference>
<dbReference type="SUPFAM" id="SSF48498">
    <property type="entry name" value="Tetracyclin repressor-like, C-terminal domain"/>
    <property type="match status" value="1"/>
</dbReference>
<dbReference type="PANTHER" id="PTHR30055:SF234">
    <property type="entry name" value="HTH-TYPE TRANSCRIPTIONAL REGULATOR BETI"/>
    <property type="match status" value="1"/>
</dbReference>
<dbReference type="GO" id="GO:0003700">
    <property type="term" value="F:DNA-binding transcription factor activity"/>
    <property type="evidence" value="ECO:0007669"/>
    <property type="project" value="TreeGrafter"/>
</dbReference>
<dbReference type="InterPro" id="IPR036271">
    <property type="entry name" value="Tet_transcr_reg_TetR-rel_C_sf"/>
</dbReference>
<dbReference type="Pfam" id="PF00440">
    <property type="entry name" value="TetR_N"/>
    <property type="match status" value="1"/>
</dbReference>
<keyword evidence="2" id="KW-0238">DNA-binding</keyword>
<dbReference type="PROSITE" id="PS50977">
    <property type="entry name" value="HTH_TETR_2"/>
    <property type="match status" value="1"/>
</dbReference>
<evidence type="ECO:0000256" key="2">
    <source>
        <dbReference type="ARBA" id="ARBA00023125"/>
    </source>
</evidence>
<sequence length="227" mass="24791">MTSRLRHEEHGEHEDRPKRIRKPPQERRAEIVRTAARVALAEGLELITLRRIAEELGVRPSLIGHYFPAADDLVAEAFTHAATVERDSLLPHTEQPLPPLDRLALFLVRLTGGDYDDLSRLWLNARHLSRFKEPLRRALAAQEALNRGALAALIEEGGLAAQDPLRAALHILMAVDGMGTYSNTGTGEGEPLPGGLLVGELVLETAESRLGLAPGTLRERARANGVG</sequence>
<accession>A0A6C1CBM6</accession>
<evidence type="ECO:0000313" key="4">
    <source>
        <dbReference type="EMBL" id="TGG86479.1"/>
    </source>
</evidence>
<organism evidence="4 5">
    <name type="scientific">Streptomyces albus</name>
    <dbReference type="NCBI Taxonomy" id="1888"/>
    <lineage>
        <taxon>Bacteria</taxon>
        <taxon>Bacillati</taxon>
        <taxon>Actinomycetota</taxon>
        <taxon>Actinomycetes</taxon>
        <taxon>Kitasatosporales</taxon>
        <taxon>Streptomycetaceae</taxon>
        <taxon>Streptomyces</taxon>
    </lineage>
</organism>
<dbReference type="InterPro" id="IPR001647">
    <property type="entry name" value="HTH_TetR"/>
</dbReference>
<dbReference type="InterPro" id="IPR050109">
    <property type="entry name" value="HTH-type_TetR-like_transc_reg"/>
</dbReference>
<protein>
    <submittedName>
        <fullName evidence="4">TetR family transcriptional regulator</fullName>
    </submittedName>
</protein>
<dbReference type="PANTHER" id="PTHR30055">
    <property type="entry name" value="HTH-TYPE TRANSCRIPTIONAL REGULATOR RUTR"/>
    <property type="match status" value="1"/>
</dbReference>
<evidence type="ECO:0000256" key="3">
    <source>
        <dbReference type="ARBA" id="ARBA00023163"/>
    </source>
</evidence>
<proteinExistence type="predicted"/>
<keyword evidence="3" id="KW-0804">Transcription</keyword>
<dbReference type="Gene3D" id="1.10.357.10">
    <property type="entry name" value="Tetracycline Repressor, domain 2"/>
    <property type="match status" value="1"/>
</dbReference>
<dbReference type="SUPFAM" id="SSF46689">
    <property type="entry name" value="Homeodomain-like"/>
    <property type="match status" value="1"/>
</dbReference>